<protein>
    <recommendedName>
        <fullName evidence="2">Protein kinase domain-containing protein</fullName>
    </recommendedName>
</protein>
<dbReference type="AlphaFoldDB" id="A0A0A1UE68"/>
<dbReference type="Pfam" id="PF00069">
    <property type="entry name" value="Pkinase"/>
    <property type="match status" value="1"/>
</dbReference>
<dbReference type="RefSeq" id="XP_004261667.1">
    <property type="nucleotide sequence ID" value="XM_004261619.1"/>
</dbReference>
<dbReference type="Gene3D" id="1.10.510.10">
    <property type="entry name" value="Transferase(Phosphotransferase) domain 1"/>
    <property type="match status" value="1"/>
</dbReference>
<dbReference type="PROSITE" id="PS00108">
    <property type="entry name" value="PROTEIN_KINASE_ST"/>
    <property type="match status" value="1"/>
</dbReference>
<dbReference type="SUPFAM" id="SSF56112">
    <property type="entry name" value="Protein kinase-like (PK-like)"/>
    <property type="match status" value="1"/>
</dbReference>
<proteinExistence type="predicted"/>
<dbReference type="OrthoDB" id="5337378at2759"/>
<gene>
    <name evidence="3" type="ORF">EIN_249300</name>
</gene>
<dbReference type="InterPro" id="IPR008271">
    <property type="entry name" value="Ser/Thr_kinase_AS"/>
</dbReference>
<dbReference type="PANTHER" id="PTHR45756:SF1">
    <property type="entry name" value="PROTEIN KINASE DOMAIN CONTAINING PROTEIN"/>
    <property type="match status" value="1"/>
</dbReference>
<dbReference type="KEGG" id="eiv:EIN_249300"/>
<feature type="region of interest" description="Disordered" evidence="1">
    <location>
        <begin position="1"/>
        <end position="43"/>
    </location>
</feature>
<dbReference type="InterPro" id="IPR000719">
    <property type="entry name" value="Prot_kinase_dom"/>
</dbReference>
<sequence length="940" mass="107678">MSTEDKKLTIDPTNVSFHRQETKTSETPTNPSEGQEETGDEVECPVDTTLEKEVTFKAKEDIRVILNSFIKRPNYWISSDETVIEIKGGESKAVNFYGRVLNSSLELTVEVPIVVFYKDKGTWVLENNQYSLTISILPQLGGFVENGECSKNRKIYLGLYNEIFTGKYRSLDVAISSVKSLETLKRDLENQIKADPKSADEKTKATLETYRKNIESGMNYDPNSVKTMSEEFLMVKNLQQKLISPYILNFIGMVNTPISALTEMAPFGDVEHFYRDFRLTDTLKYKIFQDVSMGLAACHKVGILHLDMKPSNIFVFSTNPFDSVVAKIADFGTAKRSNLLNALGLNLVSTPLYSPPECSLMSTLYSKDFLLSRYFADCGYEEDQVKAIVDLRSEETTKDDDTTEVKKSESDIEQDRAKAERLKQSILYEKMHIGEKIDIYCFGLTCFEICAERPLTSTEEIRIAPSSAQMGKDVFLEAVNAYNFDKKCTFADNFISFKKLPKIGVTTLLKKLTNPTDDTLWKELSSLKVSYDGKQNESPLYMEKNDFEKAKKIEEKVKSTLTTLNNYLGAMISPIKEVVSGEVELLLTSSKLTIGKYAGIVYDKLKKLERFVDVFDCHDVAKLDAGTEGFEYVNKTFSKLKDIPKDVVASTETKLREILSVFAKEDIDNIIQHFMYVVRCKTSMFYKTILADFVKQLNLRKLIGFPFTMKSLGAPEWFIQMVKNMVDSNPARRPTALMLAGEFKKYTAEVFLEYQLRESRFKSIIAEFEKKEKEVENLQKSGNLEDLIKVKESKLAIEKEKLRLLLPMRCDEFENQKRCYVYDQNITQKYGVRVEKLLVRRSKEEVSDFKKDNFLLGMKFSIARFDSVMRYDPKHPAKNLGRVKAVMDVMFTKKDNPIPEGYEGVAKQYVEDFIAKRDEETFAKQKAREEKTTKKTTMKK</sequence>
<organism evidence="3 4">
    <name type="scientific">Entamoeba invadens IP1</name>
    <dbReference type="NCBI Taxonomy" id="370355"/>
    <lineage>
        <taxon>Eukaryota</taxon>
        <taxon>Amoebozoa</taxon>
        <taxon>Evosea</taxon>
        <taxon>Archamoebae</taxon>
        <taxon>Mastigamoebida</taxon>
        <taxon>Entamoebidae</taxon>
        <taxon>Entamoeba</taxon>
    </lineage>
</organism>
<dbReference type="Proteomes" id="UP000014680">
    <property type="component" value="Unassembled WGS sequence"/>
</dbReference>
<dbReference type="GeneID" id="14893893"/>
<evidence type="ECO:0000256" key="1">
    <source>
        <dbReference type="SAM" id="MobiDB-lite"/>
    </source>
</evidence>
<dbReference type="InterPro" id="IPR011009">
    <property type="entry name" value="Kinase-like_dom_sf"/>
</dbReference>
<dbReference type="PANTHER" id="PTHR45756">
    <property type="entry name" value="PALMITOYLTRANSFERASE"/>
    <property type="match status" value="1"/>
</dbReference>
<keyword evidence="4" id="KW-1185">Reference proteome</keyword>
<accession>A0A0A1UE68</accession>
<dbReference type="VEuPathDB" id="AmoebaDB:EIN_249300"/>
<evidence type="ECO:0000313" key="4">
    <source>
        <dbReference type="Proteomes" id="UP000014680"/>
    </source>
</evidence>
<dbReference type="EMBL" id="KB206169">
    <property type="protein sequence ID" value="ELP94896.1"/>
    <property type="molecule type" value="Genomic_DNA"/>
</dbReference>
<evidence type="ECO:0000259" key="2">
    <source>
        <dbReference type="PROSITE" id="PS50011"/>
    </source>
</evidence>
<reference evidence="3 4" key="1">
    <citation type="submission" date="2012-10" db="EMBL/GenBank/DDBJ databases">
        <authorList>
            <person name="Zafar N."/>
            <person name="Inman J."/>
            <person name="Hall N."/>
            <person name="Lorenzi H."/>
            <person name="Caler E."/>
        </authorList>
    </citation>
    <scope>NUCLEOTIDE SEQUENCE [LARGE SCALE GENOMIC DNA]</scope>
    <source>
        <strain evidence="3 4">IP1</strain>
    </source>
</reference>
<dbReference type="PROSITE" id="PS50011">
    <property type="entry name" value="PROTEIN_KINASE_DOM"/>
    <property type="match status" value="1"/>
</dbReference>
<name>A0A0A1UE68_ENTIV</name>
<dbReference type="InterPro" id="IPR053215">
    <property type="entry name" value="TKL_Ser/Thr_kinase"/>
</dbReference>
<evidence type="ECO:0000313" key="3">
    <source>
        <dbReference type="EMBL" id="ELP94896.1"/>
    </source>
</evidence>
<dbReference type="SMART" id="SM00220">
    <property type="entry name" value="S_TKc"/>
    <property type="match status" value="1"/>
</dbReference>
<feature type="compositionally biased region" description="Acidic residues" evidence="1">
    <location>
        <begin position="34"/>
        <end position="43"/>
    </location>
</feature>
<feature type="domain" description="Protein kinase" evidence="2">
    <location>
        <begin position="149"/>
        <end position="752"/>
    </location>
</feature>
<dbReference type="GO" id="GO:0005524">
    <property type="term" value="F:ATP binding"/>
    <property type="evidence" value="ECO:0007669"/>
    <property type="project" value="InterPro"/>
</dbReference>
<dbReference type="GO" id="GO:0004672">
    <property type="term" value="F:protein kinase activity"/>
    <property type="evidence" value="ECO:0007669"/>
    <property type="project" value="InterPro"/>
</dbReference>